<keyword evidence="4" id="KW-1185">Reference proteome</keyword>
<feature type="domain" description="N-acetyltransferase" evidence="2">
    <location>
        <begin position="11"/>
        <end position="97"/>
    </location>
</feature>
<proteinExistence type="predicted"/>
<dbReference type="SUPFAM" id="SSF55729">
    <property type="entry name" value="Acyl-CoA N-acyltransferases (Nat)"/>
    <property type="match status" value="1"/>
</dbReference>
<sequence length="97" mass="10540">MSSENSGIQVTNNEAKSRYIANLDGDPAGMAAYERSGDTIVFTHTVVDEEVEGHGIGSTLIRFALDDARAQHLTVVPQCEFVAAFIEDHPEYQDLVG</sequence>
<name>A0ABT8K486_9MICC</name>
<dbReference type="PROSITE" id="PS51729">
    <property type="entry name" value="GNAT_YJDJ"/>
    <property type="match status" value="1"/>
</dbReference>
<dbReference type="InterPro" id="IPR016181">
    <property type="entry name" value="Acyl_CoA_acyltransferase"/>
</dbReference>
<dbReference type="Proteomes" id="UP001174209">
    <property type="component" value="Unassembled WGS sequence"/>
</dbReference>
<dbReference type="Gene3D" id="3.40.630.30">
    <property type="match status" value="1"/>
</dbReference>
<dbReference type="InterPro" id="IPR000182">
    <property type="entry name" value="GNAT_dom"/>
</dbReference>
<evidence type="ECO:0000313" key="4">
    <source>
        <dbReference type="Proteomes" id="UP001174209"/>
    </source>
</evidence>
<dbReference type="PANTHER" id="PTHR31435:SF10">
    <property type="entry name" value="BSR4717 PROTEIN"/>
    <property type="match status" value="1"/>
</dbReference>
<dbReference type="RefSeq" id="WP_301229138.1">
    <property type="nucleotide sequence ID" value="NZ_JAROCG010000002.1"/>
</dbReference>
<comment type="caution">
    <text evidence="3">The sequence shown here is derived from an EMBL/GenBank/DDBJ whole genome shotgun (WGS) entry which is preliminary data.</text>
</comment>
<keyword evidence="3" id="KW-0012">Acyltransferase</keyword>
<dbReference type="PROSITE" id="PS51186">
    <property type="entry name" value="GNAT"/>
    <property type="match status" value="1"/>
</dbReference>
<accession>A0ABT8K486</accession>
<dbReference type="EC" id="2.3.1.-" evidence="3"/>
<dbReference type="Pfam" id="PF14542">
    <property type="entry name" value="Acetyltransf_CG"/>
    <property type="match status" value="1"/>
</dbReference>
<reference evidence="3" key="1">
    <citation type="submission" date="2023-06" db="EMBL/GenBank/DDBJ databases">
        <title>MT1 and MT2 Draft Genomes of Novel Species.</title>
        <authorList>
            <person name="Venkateswaran K."/>
        </authorList>
    </citation>
    <scope>NUCLEOTIDE SEQUENCE</scope>
    <source>
        <strain evidence="3">IIF3SC-B10</strain>
    </source>
</reference>
<feature type="domain" description="N-acetyltransferase" evidence="1">
    <location>
        <begin position="1"/>
        <end position="97"/>
    </location>
</feature>
<keyword evidence="3" id="KW-0808">Transferase</keyword>
<dbReference type="PANTHER" id="PTHR31435">
    <property type="entry name" value="PROTEIN NATD1"/>
    <property type="match status" value="1"/>
</dbReference>
<evidence type="ECO:0000313" key="3">
    <source>
        <dbReference type="EMBL" id="MDN4612258.1"/>
    </source>
</evidence>
<dbReference type="GO" id="GO:0016746">
    <property type="term" value="F:acyltransferase activity"/>
    <property type="evidence" value="ECO:0007669"/>
    <property type="project" value="UniProtKB-KW"/>
</dbReference>
<organism evidence="3 4">
    <name type="scientific">Arthrobacter burdickii</name>
    <dbReference type="NCBI Taxonomy" id="3035920"/>
    <lineage>
        <taxon>Bacteria</taxon>
        <taxon>Bacillati</taxon>
        <taxon>Actinomycetota</taxon>
        <taxon>Actinomycetes</taxon>
        <taxon>Micrococcales</taxon>
        <taxon>Micrococcaceae</taxon>
        <taxon>Arthrobacter</taxon>
    </lineage>
</organism>
<gene>
    <name evidence="3" type="ORF">P5G52_15430</name>
</gene>
<dbReference type="InterPro" id="IPR031165">
    <property type="entry name" value="GNAT_YJDJ"/>
</dbReference>
<evidence type="ECO:0000259" key="2">
    <source>
        <dbReference type="PROSITE" id="PS51729"/>
    </source>
</evidence>
<protein>
    <submittedName>
        <fullName evidence="3">GNAT family N-acetyltransferase</fullName>
        <ecNumber evidence="3">2.3.1.-</ecNumber>
    </submittedName>
</protein>
<evidence type="ECO:0000259" key="1">
    <source>
        <dbReference type="PROSITE" id="PS51186"/>
    </source>
</evidence>
<dbReference type="EMBL" id="JAROCG010000002">
    <property type="protein sequence ID" value="MDN4612258.1"/>
    <property type="molecule type" value="Genomic_DNA"/>
</dbReference>
<dbReference type="CDD" id="cd04301">
    <property type="entry name" value="NAT_SF"/>
    <property type="match status" value="1"/>
</dbReference>
<dbReference type="InterPro" id="IPR045057">
    <property type="entry name" value="Gcn5-rel_NAT"/>
</dbReference>